<dbReference type="InterPro" id="IPR000711">
    <property type="entry name" value="ATPase_OSCP/dsu"/>
</dbReference>
<dbReference type="SUPFAM" id="SSF47928">
    <property type="entry name" value="N-terminal domain of the delta subunit of the F1F0-ATP synthase"/>
    <property type="match status" value="1"/>
</dbReference>
<dbReference type="EMBL" id="UFXS01000001">
    <property type="protein sequence ID" value="STD52858.1"/>
    <property type="molecule type" value="Genomic_DNA"/>
</dbReference>
<evidence type="ECO:0000256" key="7">
    <source>
        <dbReference type="HAMAP-Rule" id="MF_01416"/>
    </source>
</evidence>
<dbReference type="AlphaFoldDB" id="A0A376FZP0"/>
<name>A0A376FZP0_9FLAO</name>
<comment type="subcellular location">
    <subcellularLocation>
        <location evidence="7">Cell membrane</location>
        <topology evidence="7">Peripheral membrane protein</topology>
    </subcellularLocation>
    <subcellularLocation>
        <location evidence="1">Membrane</location>
    </subcellularLocation>
</comment>
<dbReference type="Pfam" id="PF00213">
    <property type="entry name" value="OSCP"/>
    <property type="match status" value="1"/>
</dbReference>
<sequence length="186" mass="20614">MAGFRAAHRYAKGLMEFANGASQTDVVYAEMNDVRKVIKENDDLRVFLNSPVIDAKKKEAVLSEIFKSLSKTSQTFISLVVRHGRENILSKIADQFISLYDLANNIVTAEITSAVQLDQNTIDNIVAKAKQTLATNSQVKVENKIDASLIGGFVLKIGNNQVDSSIKTKLATLKKDFSKNEYIPKF</sequence>
<dbReference type="GO" id="GO:0046933">
    <property type="term" value="F:proton-transporting ATP synthase activity, rotational mechanism"/>
    <property type="evidence" value="ECO:0007669"/>
    <property type="project" value="UniProtKB-UniRule"/>
</dbReference>
<comment type="function">
    <text evidence="7">F(1)F(0) ATP synthase produces ATP from ADP in the presence of a proton or sodium gradient. F-type ATPases consist of two structural domains, F(1) containing the extramembraneous catalytic core and F(0) containing the membrane proton channel, linked together by a central stalk and a peripheral stalk. During catalysis, ATP synthesis in the catalytic domain of F(1) is coupled via a rotary mechanism of the central stalk subunits to proton translocation.</text>
</comment>
<keyword evidence="5 7" id="KW-0472">Membrane</keyword>
<reference evidence="8 9" key="1">
    <citation type="submission" date="2018-06" db="EMBL/GenBank/DDBJ databases">
        <authorList>
            <consortium name="Pathogen Informatics"/>
            <person name="Doyle S."/>
        </authorList>
    </citation>
    <scope>NUCLEOTIDE SEQUENCE [LARGE SCALE GENOMIC DNA]</scope>
    <source>
        <strain evidence="8 9">NCTC13456</strain>
    </source>
</reference>
<comment type="function">
    <text evidence="7">This protein is part of the stalk that links CF(0) to CF(1). It either transmits conformational changes from CF(0) to CF(1) or is implicated in proton conduction.</text>
</comment>
<dbReference type="HAMAP" id="MF_01416">
    <property type="entry name" value="ATP_synth_delta_bact"/>
    <property type="match status" value="1"/>
</dbReference>
<keyword evidence="7" id="KW-0139">CF(1)</keyword>
<keyword evidence="2 7" id="KW-0813">Transport</keyword>
<keyword evidence="4 7" id="KW-0406">Ion transport</keyword>
<evidence type="ECO:0000256" key="5">
    <source>
        <dbReference type="ARBA" id="ARBA00023136"/>
    </source>
</evidence>
<evidence type="ECO:0000256" key="4">
    <source>
        <dbReference type="ARBA" id="ARBA00023065"/>
    </source>
</evidence>
<evidence type="ECO:0000256" key="6">
    <source>
        <dbReference type="ARBA" id="ARBA00023310"/>
    </source>
</evidence>
<dbReference type="InterPro" id="IPR026015">
    <property type="entry name" value="ATP_synth_OSCP/delta_N_sf"/>
</dbReference>
<dbReference type="InterPro" id="IPR020781">
    <property type="entry name" value="ATPase_OSCP/d_CS"/>
</dbReference>
<proteinExistence type="inferred from homology"/>
<dbReference type="GO" id="GO:0045259">
    <property type="term" value="C:proton-transporting ATP synthase complex"/>
    <property type="evidence" value="ECO:0007669"/>
    <property type="project" value="UniProtKB-KW"/>
</dbReference>
<dbReference type="PRINTS" id="PR00125">
    <property type="entry name" value="ATPASEDELTA"/>
</dbReference>
<protein>
    <recommendedName>
        <fullName evidence="7">ATP synthase subunit delta</fullName>
    </recommendedName>
    <alternativeName>
        <fullName evidence="7">ATP synthase F(1) sector subunit delta</fullName>
    </alternativeName>
    <alternativeName>
        <fullName evidence="7">F-type ATPase subunit delta</fullName>
        <shortName evidence="7">F-ATPase subunit delta</shortName>
    </alternativeName>
</protein>
<dbReference type="RefSeq" id="WP_114997871.1">
    <property type="nucleotide sequence ID" value="NZ_JAIKTW010000004.1"/>
</dbReference>
<evidence type="ECO:0000256" key="3">
    <source>
        <dbReference type="ARBA" id="ARBA00022781"/>
    </source>
</evidence>
<accession>A0A376FZP0</accession>
<keyword evidence="6 7" id="KW-0066">ATP synthesis</keyword>
<evidence type="ECO:0000256" key="2">
    <source>
        <dbReference type="ARBA" id="ARBA00022448"/>
    </source>
</evidence>
<evidence type="ECO:0000256" key="1">
    <source>
        <dbReference type="ARBA" id="ARBA00004370"/>
    </source>
</evidence>
<evidence type="ECO:0000313" key="9">
    <source>
        <dbReference type="Proteomes" id="UP000254737"/>
    </source>
</evidence>
<dbReference type="PANTHER" id="PTHR11910">
    <property type="entry name" value="ATP SYNTHASE DELTA CHAIN"/>
    <property type="match status" value="1"/>
</dbReference>
<evidence type="ECO:0000313" key="8">
    <source>
        <dbReference type="EMBL" id="STD52858.1"/>
    </source>
</evidence>
<keyword evidence="7" id="KW-1003">Cell membrane</keyword>
<gene>
    <name evidence="7 8" type="primary">atpH</name>
    <name evidence="8" type="ORF">NCTC13456_00070</name>
</gene>
<dbReference type="Proteomes" id="UP000254737">
    <property type="component" value="Unassembled WGS sequence"/>
</dbReference>
<keyword evidence="3 7" id="KW-0375">Hydrogen ion transport</keyword>
<dbReference type="NCBIfam" id="TIGR01145">
    <property type="entry name" value="ATP_synt_delta"/>
    <property type="match status" value="1"/>
</dbReference>
<comment type="similarity">
    <text evidence="7">Belongs to the ATPase delta chain family.</text>
</comment>
<dbReference type="Gene3D" id="1.10.520.20">
    <property type="entry name" value="N-terminal domain of the delta subunit of the F1F0-ATP synthase"/>
    <property type="match status" value="1"/>
</dbReference>
<dbReference type="GO" id="GO:0005886">
    <property type="term" value="C:plasma membrane"/>
    <property type="evidence" value="ECO:0007669"/>
    <property type="project" value="UniProtKB-SubCell"/>
</dbReference>
<dbReference type="STRING" id="343874.GCA_000805695_00765"/>
<organism evidence="8 9">
    <name type="scientific">Empedobacter falsenii</name>
    <dbReference type="NCBI Taxonomy" id="343874"/>
    <lineage>
        <taxon>Bacteria</taxon>
        <taxon>Pseudomonadati</taxon>
        <taxon>Bacteroidota</taxon>
        <taxon>Flavobacteriia</taxon>
        <taxon>Flavobacteriales</taxon>
        <taxon>Weeksellaceae</taxon>
        <taxon>Empedobacter</taxon>
    </lineage>
</organism>
<dbReference type="PROSITE" id="PS00389">
    <property type="entry name" value="ATPASE_DELTA"/>
    <property type="match status" value="1"/>
</dbReference>